<protein>
    <submittedName>
        <fullName evidence="4">Penicillin amidase</fullName>
    </submittedName>
</protein>
<name>A0ABQ5YRQ7_9BURK</name>
<organism evidence="4 5">
    <name type="scientific">Limnobacter litoralis</name>
    <dbReference type="NCBI Taxonomy" id="481366"/>
    <lineage>
        <taxon>Bacteria</taxon>
        <taxon>Pseudomonadati</taxon>
        <taxon>Pseudomonadota</taxon>
        <taxon>Betaproteobacteria</taxon>
        <taxon>Burkholderiales</taxon>
        <taxon>Burkholderiaceae</taxon>
        <taxon>Limnobacter</taxon>
    </lineage>
</organism>
<evidence type="ECO:0000313" key="5">
    <source>
        <dbReference type="Proteomes" id="UP001156664"/>
    </source>
</evidence>
<dbReference type="Pfam" id="PF01804">
    <property type="entry name" value="Penicil_amidase"/>
    <property type="match status" value="1"/>
</dbReference>
<accession>A0ABQ5YRQ7</accession>
<dbReference type="InterPro" id="IPR043147">
    <property type="entry name" value="Penicillin_amidase_A-knob"/>
</dbReference>
<gene>
    <name evidence="4" type="ORF">GCM10007875_23850</name>
</gene>
<dbReference type="InterPro" id="IPR029055">
    <property type="entry name" value="Ntn_hydrolases_N"/>
</dbReference>
<reference evidence="5" key="1">
    <citation type="journal article" date="2019" name="Int. J. Syst. Evol. Microbiol.">
        <title>The Global Catalogue of Microorganisms (GCM) 10K type strain sequencing project: providing services to taxonomists for standard genome sequencing and annotation.</title>
        <authorList>
            <consortium name="The Broad Institute Genomics Platform"/>
            <consortium name="The Broad Institute Genome Sequencing Center for Infectious Disease"/>
            <person name="Wu L."/>
            <person name="Ma J."/>
        </authorList>
    </citation>
    <scope>NUCLEOTIDE SEQUENCE [LARGE SCALE GENOMIC DNA]</scope>
    <source>
        <strain evidence="5">NBRC 105857</strain>
    </source>
</reference>
<dbReference type="InterPro" id="IPR002692">
    <property type="entry name" value="S45"/>
</dbReference>
<dbReference type="InterPro" id="IPR014395">
    <property type="entry name" value="Pen/GL7ACA/AHL_acylase"/>
</dbReference>
<dbReference type="InterPro" id="IPR023343">
    <property type="entry name" value="Penicillin_amidase_dom1"/>
</dbReference>
<dbReference type="Proteomes" id="UP001156664">
    <property type="component" value="Unassembled WGS sequence"/>
</dbReference>
<dbReference type="PANTHER" id="PTHR34218:SF4">
    <property type="entry name" value="ACYL-HOMOSERINE LACTONE ACYLASE QUIP"/>
    <property type="match status" value="1"/>
</dbReference>
<evidence type="ECO:0000256" key="3">
    <source>
        <dbReference type="ARBA" id="ARBA00023145"/>
    </source>
</evidence>
<dbReference type="EMBL" id="BSOJ01000030">
    <property type="protein sequence ID" value="GLR27294.1"/>
    <property type="molecule type" value="Genomic_DNA"/>
</dbReference>
<dbReference type="Gene3D" id="1.10.439.10">
    <property type="entry name" value="Penicillin Amidohydrolase, domain 1"/>
    <property type="match status" value="1"/>
</dbReference>
<dbReference type="Gene3D" id="2.30.120.10">
    <property type="match status" value="1"/>
</dbReference>
<evidence type="ECO:0000256" key="1">
    <source>
        <dbReference type="ARBA" id="ARBA00006586"/>
    </source>
</evidence>
<dbReference type="PANTHER" id="PTHR34218">
    <property type="entry name" value="PEPTIDASE S45 PENICILLIN AMIDASE"/>
    <property type="match status" value="1"/>
</dbReference>
<dbReference type="InterPro" id="IPR043146">
    <property type="entry name" value="Penicillin_amidase_N_B-knob"/>
</dbReference>
<evidence type="ECO:0000256" key="2">
    <source>
        <dbReference type="ARBA" id="ARBA00022801"/>
    </source>
</evidence>
<sequence length="760" mass="84271">MFKALGPANNRLVKYFARGLARLSASMGWLSIRYPTLSLQDRLNAFRQYELNLEAGTVIRFNDFFVPYIQADSDIAAAYALGAVTEHQRGPQLQFLRRLAQGRLSEMGGRGFVDMDHLIRLLDFGRAGPEIWQQMPEDSRQWVQAFVDGLNAVRSQRPRGVDEKLMGIKPEPYTPLDILLLGRLAGADVNWPIYFSLIEHRLSGDFAQWWERLRITGAGIFTSFDNPATASTAEKLGNILNSLSRSGSNSLVLSGSRTENGAPLMANDPHLGLHLPNVWMLVGLQCPSYQCVGLMFPGVPVLGLGRNPNLAWGGTNLRAASSDLVRLDPSSLANSVSQHTRIKVRFGWTRKRFLRWSTQGPVLTECPSLASMCGHESLALRWAGHWPTDEISSFLKAMRSHSVRELQQAMHGVGVTPLNVLGADTAGNIGHVLAATLPARNAFPEDDWVLPEHIANRDWANRRCAADFPSVLNPPQGFLVSANNRPSDVSGLGFLFNGDDRIMRAHQLLLDDRILDIEALRRAQFDVTSVLASRLASRLSSLCMPYAVNHTQGLVCQSISAWSGAYSSDSLQALQFEFLITALVGRIGKIKYRGRIPGLFEQWAFLCAHLPDELESMAESERIQVIPACLEAASRNAQHWQMWGNAHKIRLRHVLGFVPLLGKLFSSRSFPAAGSRETLMKNAHGFIRGFDETAYGSQARHLSDLSNPDANYFTLLGGQDGWVGSMLVTDQITLWQTRQSIQMPLSTEAIVAQFPHLKAF</sequence>
<keyword evidence="3" id="KW-0865">Zymogen</keyword>
<comment type="caution">
    <text evidence="4">The sequence shown here is derived from an EMBL/GenBank/DDBJ whole genome shotgun (WGS) entry which is preliminary data.</text>
</comment>
<dbReference type="SUPFAM" id="SSF56235">
    <property type="entry name" value="N-terminal nucleophile aminohydrolases (Ntn hydrolases)"/>
    <property type="match status" value="1"/>
</dbReference>
<dbReference type="Gene3D" id="3.60.20.10">
    <property type="entry name" value="Glutamine Phosphoribosylpyrophosphate, subunit 1, domain 1"/>
    <property type="match status" value="1"/>
</dbReference>
<comment type="similarity">
    <text evidence="1">Belongs to the peptidase S45 family.</text>
</comment>
<dbReference type="RefSeq" id="WP_284282043.1">
    <property type="nucleotide sequence ID" value="NZ_BSOJ01000030.1"/>
</dbReference>
<dbReference type="Gene3D" id="1.10.1400.10">
    <property type="match status" value="1"/>
</dbReference>
<proteinExistence type="inferred from homology"/>
<keyword evidence="5" id="KW-1185">Reference proteome</keyword>
<evidence type="ECO:0000313" key="4">
    <source>
        <dbReference type="EMBL" id="GLR27294.1"/>
    </source>
</evidence>
<keyword evidence="2" id="KW-0378">Hydrolase</keyword>
<dbReference type="PIRSF" id="PIRSF001227">
    <property type="entry name" value="Pen_acylase"/>
    <property type="match status" value="1"/>
</dbReference>